<protein>
    <submittedName>
        <fullName evidence="1">Uncharacterized protein</fullName>
    </submittedName>
</protein>
<keyword evidence="2" id="KW-1185">Reference proteome</keyword>
<dbReference type="OrthoDB" id="10677875at2759"/>
<dbReference type="Proteomes" id="UP000187429">
    <property type="component" value="Unassembled WGS sequence"/>
</dbReference>
<accession>A0A1R1YHZ4</accession>
<name>A0A1R1YHZ4_9FUNG</name>
<evidence type="ECO:0000313" key="2">
    <source>
        <dbReference type="Proteomes" id="UP000187429"/>
    </source>
</evidence>
<dbReference type="AlphaFoldDB" id="A0A1R1YHZ4"/>
<reference evidence="2" key="1">
    <citation type="submission" date="2017-01" db="EMBL/GenBank/DDBJ databases">
        <authorList>
            <person name="Wang Y."/>
            <person name="White M."/>
            <person name="Kvist S."/>
            <person name="Moncalvo J.-M."/>
        </authorList>
    </citation>
    <scope>NUCLEOTIDE SEQUENCE [LARGE SCALE GENOMIC DNA]</scope>
    <source>
        <strain evidence="2">ID-206-W2</strain>
    </source>
</reference>
<sequence length="674" mass="73931">MPNFENLIKEAASTNLLYDSSSIWASGWTAKNLDFINNRKFDSNEIICRNCAAIDTNGLEISAIPGFGKCIGGFCEFKSSECYFNVQKKYWWKCIPDEFNEKSLTNNEKQLAKNDELCDNTKSIVPFSVISSPGANKYNNKNRIFLPCTADGFDINLDVESQDDLYFILSDKDSFSPSDSVFEIALRFRDEQYDFNEGVVSQATSGSQSPDASRAFKGRIRVNYTGNVLGVYIDGEGLPAYIVGKKSYKNLYIASHSGKLDVKSGFLDCQKVAACQPSGDLTPIATSAAQPTATSANSATSIPNDSCNNKVGNFADFTVSSSKYKVRYDTDNKFHVDCNAEGFDLKFDADTQDDLYFFLPVDTAGASTVTALEVALKFADNEFKIVEGSIKFEGNNTSHTPLSTHAFNGRFRVMYNGYFLNFYVNGVNKISYAIENMKIKYLLVAPYQGTLQVSNGSLNCYSNNCQSSDSQAAASATQPSTTSATHPSATQVASLSSSSISISLSTSSSLIPVSSKVCDSYSSSFDYSVVSSPYIKMYDLSRPILVPCSGSDFQLDFDVDSESDLYVSFTDLTGFYSSSGYTESYFGFSSGNYDINRFTSNGNINVTTSVTQPKYSGHLKITFKNGILSLYESDEFEVSYRVKNLDLKHVFISPYTGAAKISNGIFTCSSVIVC</sequence>
<gene>
    <name evidence="1" type="ORF">AYI69_g3981</name>
</gene>
<proteinExistence type="predicted"/>
<evidence type="ECO:0000313" key="1">
    <source>
        <dbReference type="EMBL" id="OMJ26519.1"/>
    </source>
</evidence>
<organism evidence="1 2">
    <name type="scientific">Smittium culicis</name>
    <dbReference type="NCBI Taxonomy" id="133412"/>
    <lineage>
        <taxon>Eukaryota</taxon>
        <taxon>Fungi</taxon>
        <taxon>Fungi incertae sedis</taxon>
        <taxon>Zoopagomycota</taxon>
        <taxon>Kickxellomycotina</taxon>
        <taxon>Harpellomycetes</taxon>
        <taxon>Harpellales</taxon>
        <taxon>Legeriomycetaceae</taxon>
        <taxon>Smittium</taxon>
    </lineage>
</organism>
<comment type="caution">
    <text evidence="1">The sequence shown here is derived from an EMBL/GenBank/DDBJ whole genome shotgun (WGS) entry which is preliminary data.</text>
</comment>
<dbReference type="EMBL" id="LSSM01001456">
    <property type="protein sequence ID" value="OMJ26519.1"/>
    <property type="molecule type" value="Genomic_DNA"/>
</dbReference>